<evidence type="ECO:0000256" key="12">
    <source>
        <dbReference type="RuleBase" id="RU368063"/>
    </source>
</evidence>
<evidence type="ECO:0000256" key="3">
    <source>
        <dbReference type="ARBA" id="ARBA00022705"/>
    </source>
</evidence>
<feature type="region of interest" description="Disordered" evidence="13">
    <location>
        <begin position="102"/>
        <end position="124"/>
    </location>
</feature>
<dbReference type="Pfam" id="PF17207">
    <property type="entry name" value="MCM_OB"/>
    <property type="match status" value="1"/>
</dbReference>
<comment type="catalytic activity">
    <reaction evidence="12">
        <text>ATP + H2O = ADP + phosphate + H(+)</text>
        <dbReference type="Rhea" id="RHEA:13065"/>
        <dbReference type="ChEBI" id="CHEBI:15377"/>
        <dbReference type="ChEBI" id="CHEBI:15378"/>
        <dbReference type="ChEBI" id="CHEBI:30616"/>
        <dbReference type="ChEBI" id="CHEBI:43474"/>
        <dbReference type="ChEBI" id="CHEBI:456216"/>
        <dbReference type="EC" id="3.6.4.12"/>
    </reaction>
</comment>
<dbReference type="Gene3D" id="3.40.50.300">
    <property type="entry name" value="P-loop containing nucleotide triphosphate hydrolases"/>
    <property type="match status" value="1"/>
</dbReference>
<evidence type="ECO:0000313" key="15">
    <source>
        <dbReference type="EMBL" id="WVO20996.1"/>
    </source>
</evidence>
<name>A0ABZ2AR53_9TREE</name>
<keyword evidence="3 12" id="KW-0235">DNA replication</keyword>
<dbReference type="Gene3D" id="3.30.1640.10">
    <property type="entry name" value="mini-chromosome maintenance (MCM) complex, chain A, domain 1"/>
    <property type="match status" value="1"/>
</dbReference>
<dbReference type="GeneID" id="89989072"/>
<dbReference type="Pfam" id="PF00493">
    <property type="entry name" value="MCM"/>
    <property type="match status" value="1"/>
</dbReference>
<organism evidence="15 16">
    <name type="scientific">Cryptococcus decagattii</name>
    <dbReference type="NCBI Taxonomy" id="1859122"/>
    <lineage>
        <taxon>Eukaryota</taxon>
        <taxon>Fungi</taxon>
        <taxon>Dikarya</taxon>
        <taxon>Basidiomycota</taxon>
        <taxon>Agaricomycotina</taxon>
        <taxon>Tremellomycetes</taxon>
        <taxon>Tremellales</taxon>
        <taxon>Cryptococcaceae</taxon>
        <taxon>Cryptococcus</taxon>
        <taxon>Cryptococcus gattii species complex</taxon>
    </lineage>
</organism>
<dbReference type="SUPFAM" id="SSF52540">
    <property type="entry name" value="P-loop containing nucleoside triphosphate hydrolases"/>
    <property type="match status" value="1"/>
</dbReference>
<dbReference type="Gene3D" id="2.40.50.140">
    <property type="entry name" value="Nucleic acid-binding proteins"/>
    <property type="match status" value="1"/>
</dbReference>
<evidence type="ECO:0000259" key="14">
    <source>
        <dbReference type="PROSITE" id="PS50051"/>
    </source>
</evidence>
<dbReference type="InterPro" id="IPR018525">
    <property type="entry name" value="MCM_CS"/>
</dbReference>
<keyword evidence="4 11" id="KW-0547">Nucleotide-binding</keyword>
<sequence length="739" mass="82841">MEEGRIWSVGVLEGAEQQNAPSEIERLFYDFLHGFRIEDQWTYRDALRSALLLKHHTLEVDLRDLFVWNEELAQKVQEKPGEMIPLLEAALLKYARELVRPTSEADRERERERAQNGQPSLAAEEVPDMQVAIRSGMNLLQFRQLNANTLTTLVRLPGIVINASQLSSRATELALQCKGCRSVKHVKVSGAIGGERAALPRRCDAEPPEGQRKDCPLDPYVILHDRCRFVDQQNIKLQEAPDMVPVGELPRHMMLHAERYLTGKVVPGSRIIATGIYSTFAPNHKSQKTSGAPALRQPYLRVLGIELDSSAASSGLRVFTPEEEEEFQQLARSDGLYERFANSVAPSIYGNLDIKKAVTCLLMGGSKKILPDGMRLRGDINVLLLGDPGTAKSQLLKFVEKVSPISVYTSGKGSSAAGLTASVQRDPLTREFFLEGGAMVLADGGVVCIDEFDKMRDEDRVAIHEAMEQQTISIAKAGITTILNSRTSVLAAANPVFGRYDDMKSPGENIDFQTTILSRFDMIFIVKDEHNEQRDRTIAKHVMNIHMNRQSENEAVGEIDIEKMKRYIGYCKSRCAPNLSGEAAEMLSSHFVSLRKEVAQVERDNDERSSIPMTVRQLEAIIRISESLAKITLSPRVLPHHVEEAIRLFKFSTMHAVSVGSGVEGLSRTELNEEIDRIEKELKRRLPIGYSTSYQSLVREFVSGQGYSQHALERCLYILEKREVVKYTGMRRVVQRIGV</sequence>
<dbReference type="SMART" id="SM00350">
    <property type="entry name" value="MCM"/>
    <property type="match status" value="1"/>
</dbReference>
<protein>
    <recommendedName>
        <fullName evidence="12">DNA replication licensing factor MCM5</fullName>
        <ecNumber evidence="12">3.6.4.12</ecNumber>
    </recommendedName>
</protein>
<dbReference type="EMBL" id="CP143808">
    <property type="protein sequence ID" value="WVO20996.1"/>
    <property type="molecule type" value="Genomic_DNA"/>
</dbReference>
<evidence type="ECO:0000256" key="7">
    <source>
        <dbReference type="ARBA" id="ARBA00022840"/>
    </source>
</evidence>
<evidence type="ECO:0000256" key="8">
    <source>
        <dbReference type="ARBA" id="ARBA00023125"/>
    </source>
</evidence>
<dbReference type="PANTHER" id="PTHR11630">
    <property type="entry name" value="DNA REPLICATION LICENSING FACTOR MCM FAMILY MEMBER"/>
    <property type="match status" value="1"/>
</dbReference>
<keyword evidence="5 12" id="KW-0378">Hydrolase</keyword>
<dbReference type="RefSeq" id="XP_064720235.1">
    <property type="nucleotide sequence ID" value="XM_064864163.1"/>
</dbReference>
<comment type="function">
    <text evidence="12">Acts as component of the MCM2-7 complex (MCM complex) which is the replicative helicase essential for 'once per cell cycle' DNA replication initiation and elongation in eukaryotic cells. The active ATPase sites in the MCM2-7 ring are formed through the interaction surfaces of two neighboring subunits such that a critical structure of a conserved arginine finger motif is provided in trans relative to the ATP-binding site of the Walker A box of the adjacent subunit. The six ATPase active sites, however, are likely to contribute differentially to the complex helicase activity.</text>
</comment>
<evidence type="ECO:0000256" key="6">
    <source>
        <dbReference type="ARBA" id="ARBA00022806"/>
    </source>
</evidence>
<proteinExistence type="inferred from homology"/>
<keyword evidence="9 12" id="KW-0539">Nucleus</keyword>
<feature type="compositionally biased region" description="Basic and acidic residues" evidence="13">
    <location>
        <begin position="102"/>
        <end position="114"/>
    </location>
</feature>
<dbReference type="Gene3D" id="2.20.28.10">
    <property type="match status" value="1"/>
</dbReference>
<keyword evidence="8 11" id="KW-0238">DNA-binding</keyword>
<comment type="subcellular location">
    <subcellularLocation>
        <location evidence="1 12">Nucleus</location>
    </subcellularLocation>
</comment>
<dbReference type="EC" id="3.6.4.12" evidence="12"/>
<keyword evidence="7 11" id="KW-0067">ATP-binding</keyword>
<dbReference type="Pfam" id="PF14551">
    <property type="entry name" value="MCM_N"/>
    <property type="match status" value="1"/>
</dbReference>
<evidence type="ECO:0000256" key="13">
    <source>
        <dbReference type="SAM" id="MobiDB-lite"/>
    </source>
</evidence>
<dbReference type="InterPro" id="IPR033762">
    <property type="entry name" value="MCM_OB"/>
</dbReference>
<dbReference type="PRINTS" id="PR01657">
    <property type="entry name" value="MCMFAMILY"/>
</dbReference>
<keyword evidence="6 12" id="KW-0347">Helicase</keyword>
<dbReference type="PROSITE" id="PS00847">
    <property type="entry name" value="MCM_1"/>
    <property type="match status" value="1"/>
</dbReference>
<evidence type="ECO:0000256" key="5">
    <source>
        <dbReference type="ARBA" id="ARBA00022801"/>
    </source>
</evidence>
<dbReference type="Proteomes" id="UP001432216">
    <property type="component" value="Chromosome 3"/>
</dbReference>
<keyword evidence="16" id="KW-1185">Reference proteome</keyword>
<dbReference type="CDD" id="cd17756">
    <property type="entry name" value="MCM5"/>
    <property type="match status" value="1"/>
</dbReference>
<dbReference type="Pfam" id="PF21933">
    <property type="entry name" value="MCM5_C"/>
    <property type="match status" value="1"/>
</dbReference>
<evidence type="ECO:0000256" key="4">
    <source>
        <dbReference type="ARBA" id="ARBA00022741"/>
    </source>
</evidence>
<evidence type="ECO:0000256" key="11">
    <source>
        <dbReference type="RuleBase" id="RU004070"/>
    </source>
</evidence>
<dbReference type="PROSITE" id="PS50051">
    <property type="entry name" value="MCM_2"/>
    <property type="match status" value="1"/>
</dbReference>
<dbReference type="PANTHER" id="PTHR11630:SF42">
    <property type="entry name" value="DNA REPLICATION LICENSING FACTOR MCM5"/>
    <property type="match status" value="1"/>
</dbReference>
<dbReference type="Pfam" id="PF17855">
    <property type="entry name" value="MCM_lid"/>
    <property type="match status" value="1"/>
</dbReference>
<dbReference type="InterPro" id="IPR008048">
    <property type="entry name" value="MCM5"/>
</dbReference>
<feature type="domain" description="MCM C-terminal AAA(+) ATPase" evidence="14">
    <location>
        <begin position="336"/>
        <end position="542"/>
    </location>
</feature>
<dbReference type="SUPFAM" id="SSF50249">
    <property type="entry name" value="Nucleic acid-binding proteins"/>
    <property type="match status" value="1"/>
</dbReference>
<dbReference type="InterPro" id="IPR001208">
    <property type="entry name" value="MCM_dom"/>
</dbReference>
<dbReference type="PRINTS" id="PR01661">
    <property type="entry name" value="MCMPROTEIN5"/>
</dbReference>
<evidence type="ECO:0000256" key="9">
    <source>
        <dbReference type="ARBA" id="ARBA00023242"/>
    </source>
</evidence>
<evidence type="ECO:0000256" key="10">
    <source>
        <dbReference type="ARBA" id="ARBA00023306"/>
    </source>
</evidence>
<dbReference type="InterPro" id="IPR027417">
    <property type="entry name" value="P-loop_NTPase"/>
</dbReference>
<evidence type="ECO:0000256" key="2">
    <source>
        <dbReference type="ARBA" id="ARBA00008010"/>
    </source>
</evidence>
<accession>A0ABZ2AR53</accession>
<dbReference type="InterPro" id="IPR054125">
    <property type="entry name" value="MCM5_C"/>
</dbReference>
<dbReference type="InterPro" id="IPR027925">
    <property type="entry name" value="MCM_N"/>
</dbReference>
<comment type="similarity">
    <text evidence="2 11">Belongs to the MCM family.</text>
</comment>
<keyword evidence="10 12" id="KW-0131">Cell cycle</keyword>
<reference evidence="15 16" key="1">
    <citation type="submission" date="2024-01" db="EMBL/GenBank/DDBJ databases">
        <title>Comparative genomics of Cryptococcus and Kwoniella reveals pathogenesis evolution and contrasting modes of karyotype evolution via chromosome fusion or intercentromeric recombination.</title>
        <authorList>
            <person name="Coelho M.A."/>
            <person name="David-Palma M."/>
            <person name="Shea T."/>
            <person name="Bowers K."/>
            <person name="McGinley-Smith S."/>
            <person name="Mohammad A.W."/>
            <person name="Gnirke A."/>
            <person name="Yurkov A.M."/>
            <person name="Nowrousian M."/>
            <person name="Sun S."/>
            <person name="Cuomo C.A."/>
            <person name="Heitman J."/>
        </authorList>
    </citation>
    <scope>NUCLEOTIDE SEQUENCE [LARGE SCALE GENOMIC DNA]</scope>
    <source>
        <strain evidence="15 16">7685027</strain>
    </source>
</reference>
<dbReference type="InterPro" id="IPR012340">
    <property type="entry name" value="NA-bd_OB-fold"/>
</dbReference>
<evidence type="ECO:0000256" key="1">
    <source>
        <dbReference type="ARBA" id="ARBA00004123"/>
    </source>
</evidence>
<gene>
    <name evidence="15" type="ORF">IAS62_002298</name>
</gene>
<dbReference type="InterPro" id="IPR031327">
    <property type="entry name" value="MCM"/>
</dbReference>
<comment type="subunit">
    <text evidence="12">Component of the MCM2-7 complex.</text>
</comment>
<evidence type="ECO:0000313" key="16">
    <source>
        <dbReference type="Proteomes" id="UP001432216"/>
    </source>
</evidence>
<dbReference type="InterPro" id="IPR041562">
    <property type="entry name" value="MCM_lid"/>
</dbReference>